<organism evidence="1 2">
    <name type="scientific">Tetrapyrgos nigripes</name>
    <dbReference type="NCBI Taxonomy" id="182062"/>
    <lineage>
        <taxon>Eukaryota</taxon>
        <taxon>Fungi</taxon>
        <taxon>Dikarya</taxon>
        <taxon>Basidiomycota</taxon>
        <taxon>Agaricomycotina</taxon>
        <taxon>Agaricomycetes</taxon>
        <taxon>Agaricomycetidae</taxon>
        <taxon>Agaricales</taxon>
        <taxon>Marasmiineae</taxon>
        <taxon>Marasmiaceae</taxon>
        <taxon>Tetrapyrgos</taxon>
    </lineage>
</organism>
<protein>
    <submittedName>
        <fullName evidence="1">Uncharacterized protein</fullName>
    </submittedName>
</protein>
<dbReference type="Proteomes" id="UP000559256">
    <property type="component" value="Unassembled WGS sequence"/>
</dbReference>
<name>A0A8H5FI17_9AGAR</name>
<gene>
    <name evidence="1" type="ORF">D9758_016672</name>
</gene>
<proteinExistence type="predicted"/>
<reference evidence="1 2" key="1">
    <citation type="journal article" date="2020" name="ISME J.">
        <title>Uncovering the hidden diversity of litter-decomposition mechanisms in mushroom-forming fungi.</title>
        <authorList>
            <person name="Floudas D."/>
            <person name="Bentzer J."/>
            <person name="Ahren D."/>
            <person name="Johansson T."/>
            <person name="Persson P."/>
            <person name="Tunlid A."/>
        </authorList>
    </citation>
    <scope>NUCLEOTIDE SEQUENCE [LARGE SCALE GENOMIC DNA]</scope>
    <source>
        <strain evidence="1 2">CBS 291.85</strain>
    </source>
</reference>
<keyword evidence="2" id="KW-1185">Reference proteome</keyword>
<dbReference type="EMBL" id="JAACJM010000215">
    <property type="protein sequence ID" value="KAF5337541.1"/>
    <property type="molecule type" value="Genomic_DNA"/>
</dbReference>
<evidence type="ECO:0000313" key="1">
    <source>
        <dbReference type="EMBL" id="KAF5337541.1"/>
    </source>
</evidence>
<evidence type="ECO:0000313" key="2">
    <source>
        <dbReference type="Proteomes" id="UP000559256"/>
    </source>
</evidence>
<sequence length="104" mass="11617">MSQPKALVIVDQFHYDYWYVVKSPSGIGLIYQRSAFTFFSCSNLDLHALSQSLLLSPSQALAREQPSSFGDCGDTDLFNDKVQARRNGSYFAIGKLTVSFLPEN</sequence>
<dbReference type="AlphaFoldDB" id="A0A8H5FI17"/>
<comment type="caution">
    <text evidence="1">The sequence shown here is derived from an EMBL/GenBank/DDBJ whole genome shotgun (WGS) entry which is preliminary data.</text>
</comment>
<accession>A0A8H5FI17</accession>